<sequence>MSYEAAAREAHRSARTRWCVLPDDRVGTGKPTARQTARRLAEPERD</sequence>
<reference evidence="2" key="1">
    <citation type="submission" date="2024-07" db="EMBL/GenBank/DDBJ databases">
        <authorList>
            <person name="Yu S.T."/>
        </authorList>
    </citation>
    <scope>NUCLEOTIDE SEQUENCE</scope>
    <source>
        <strain evidence="2">R39</strain>
    </source>
</reference>
<evidence type="ECO:0000313" key="2">
    <source>
        <dbReference type="EMBL" id="XDQ46414.1"/>
    </source>
</evidence>
<organism evidence="2">
    <name type="scientific">Streptomyces sp. R39</name>
    <dbReference type="NCBI Taxonomy" id="3238631"/>
    <lineage>
        <taxon>Bacteria</taxon>
        <taxon>Bacillati</taxon>
        <taxon>Actinomycetota</taxon>
        <taxon>Actinomycetes</taxon>
        <taxon>Kitasatosporales</taxon>
        <taxon>Streptomycetaceae</taxon>
        <taxon>Streptomyces</taxon>
    </lineage>
</organism>
<dbReference type="RefSeq" id="WP_234543516.1">
    <property type="nucleotide sequence ID" value="NZ_CP163441.1"/>
</dbReference>
<evidence type="ECO:0000256" key="1">
    <source>
        <dbReference type="SAM" id="MobiDB-lite"/>
    </source>
</evidence>
<name>A0AB39R022_9ACTN</name>
<proteinExistence type="predicted"/>
<accession>A0AB39R022</accession>
<gene>
    <name evidence="2" type="ORF">AB5J52_31455</name>
</gene>
<dbReference type="EMBL" id="CP163441">
    <property type="protein sequence ID" value="XDQ46414.1"/>
    <property type="molecule type" value="Genomic_DNA"/>
</dbReference>
<dbReference type="GeneID" id="301470041"/>
<feature type="region of interest" description="Disordered" evidence="1">
    <location>
        <begin position="23"/>
        <end position="46"/>
    </location>
</feature>
<dbReference type="AlphaFoldDB" id="A0AB39R022"/>
<protein>
    <submittedName>
        <fullName evidence="2">Uncharacterized protein</fullName>
    </submittedName>
</protein>